<proteinExistence type="predicted"/>
<feature type="region of interest" description="Disordered" evidence="1">
    <location>
        <begin position="25"/>
        <end position="164"/>
    </location>
</feature>
<protein>
    <submittedName>
        <fullName evidence="2">Uncharacterized protein</fullName>
    </submittedName>
</protein>
<keyword evidence="3" id="KW-1185">Reference proteome</keyword>
<organism evidence="2 3">
    <name type="scientific">Solirubrobacter deserti</name>
    <dbReference type="NCBI Taxonomy" id="2282478"/>
    <lineage>
        <taxon>Bacteria</taxon>
        <taxon>Bacillati</taxon>
        <taxon>Actinomycetota</taxon>
        <taxon>Thermoleophilia</taxon>
        <taxon>Solirubrobacterales</taxon>
        <taxon>Solirubrobacteraceae</taxon>
        <taxon>Solirubrobacter</taxon>
    </lineage>
</organism>
<sequence length="252" mass="27206">MVAGVIVGGIAVYLIYRATHEDGHPAVQAPPANPGPPVTEPHSGPRVTLPPAASPPVGPIVDPAPGPSGPVSLPGAPHDGPVRASGDPSDRRGNVERLEQLDREGAYTGSDPVNLRERLMSDHPDVRERAERELRSLEAAAQAMRRPAPAEPEPEPEPAPVSRPFTRDAAFDALMQRLRRPGSLGQPPFAGHPRQDFEPVGWEDENSDVPGQLRKVLVIRGLRGNIRGERLRFSVAWDEATGQYEDIHEASR</sequence>
<dbReference type="EMBL" id="JAPCID010000109">
    <property type="protein sequence ID" value="MDA0142583.1"/>
    <property type="molecule type" value="Genomic_DNA"/>
</dbReference>
<reference evidence="2" key="1">
    <citation type="submission" date="2022-10" db="EMBL/GenBank/DDBJ databases">
        <title>The WGS of Solirubrobacter sp. CPCC 204708.</title>
        <authorList>
            <person name="Jiang Z."/>
        </authorList>
    </citation>
    <scope>NUCLEOTIDE SEQUENCE</scope>
    <source>
        <strain evidence="2">CPCC 204708</strain>
    </source>
</reference>
<feature type="region of interest" description="Disordered" evidence="1">
    <location>
        <begin position="180"/>
        <end position="206"/>
    </location>
</feature>
<feature type="compositionally biased region" description="Basic and acidic residues" evidence="1">
    <location>
        <begin position="88"/>
        <end position="105"/>
    </location>
</feature>
<comment type="caution">
    <text evidence="2">The sequence shown here is derived from an EMBL/GenBank/DDBJ whole genome shotgun (WGS) entry which is preliminary data.</text>
</comment>
<evidence type="ECO:0000313" key="2">
    <source>
        <dbReference type="EMBL" id="MDA0142583.1"/>
    </source>
</evidence>
<feature type="compositionally biased region" description="Pro residues" evidence="1">
    <location>
        <begin position="52"/>
        <end position="68"/>
    </location>
</feature>
<dbReference type="Proteomes" id="UP001147700">
    <property type="component" value="Unassembled WGS sequence"/>
</dbReference>
<feature type="compositionally biased region" description="Low complexity" evidence="1">
    <location>
        <begin position="137"/>
        <end position="147"/>
    </location>
</feature>
<evidence type="ECO:0000256" key="1">
    <source>
        <dbReference type="SAM" id="MobiDB-lite"/>
    </source>
</evidence>
<gene>
    <name evidence="2" type="ORF">OJ962_34175</name>
</gene>
<evidence type="ECO:0000313" key="3">
    <source>
        <dbReference type="Proteomes" id="UP001147700"/>
    </source>
</evidence>
<feature type="compositionally biased region" description="Basic and acidic residues" evidence="1">
    <location>
        <begin position="114"/>
        <end position="136"/>
    </location>
</feature>
<accession>A0ABT4RVH8</accession>
<name>A0ABT4RVH8_9ACTN</name>